<evidence type="ECO:0000259" key="5">
    <source>
        <dbReference type="PROSITE" id="PS50600"/>
    </source>
</evidence>
<dbReference type="InterPro" id="IPR038765">
    <property type="entry name" value="Papain-like_cys_pep_sf"/>
</dbReference>
<keyword evidence="2" id="KW-0645">Protease</keyword>
<name>A0A6P5A602_BRABE</name>
<dbReference type="GO" id="GO:0006508">
    <property type="term" value="P:proteolysis"/>
    <property type="evidence" value="ECO:0007669"/>
    <property type="project" value="UniProtKB-KW"/>
</dbReference>
<dbReference type="Gene3D" id="3.40.395.10">
    <property type="entry name" value="Adenoviral Proteinase, Chain A"/>
    <property type="match status" value="1"/>
</dbReference>
<sequence length="201" mass="23237">MKQATSSVSSPRKLDLEVADLMTLAPHEWLNDNVLNGYFDLLSEARPDDVYCFNTFFYTQLCRKGYQGVRRWTRKVQIFQKSVLLVPLHLGNHWCLAEVAVQDKLLFLYDSRGGANLTCLQRLVSYLCCEAEERGEADFTSGWEGHFREDIPVQETSGDCGVFVCQYARCIMEGRPMDFSQKDMPKFRCQMTQELLQHKLL</sequence>
<dbReference type="OrthoDB" id="1939479at2759"/>
<evidence type="ECO:0000256" key="2">
    <source>
        <dbReference type="ARBA" id="ARBA00022670"/>
    </source>
</evidence>
<dbReference type="GeneID" id="109485728"/>
<dbReference type="PANTHER" id="PTHR12606">
    <property type="entry name" value="SENTRIN/SUMO-SPECIFIC PROTEASE"/>
    <property type="match status" value="1"/>
</dbReference>
<dbReference type="GO" id="GO:0016926">
    <property type="term" value="P:protein desumoylation"/>
    <property type="evidence" value="ECO:0007669"/>
    <property type="project" value="TreeGrafter"/>
</dbReference>
<dbReference type="PROSITE" id="PS50600">
    <property type="entry name" value="ULP_PROTEASE"/>
    <property type="match status" value="1"/>
</dbReference>
<dbReference type="GO" id="GO:0005634">
    <property type="term" value="C:nucleus"/>
    <property type="evidence" value="ECO:0007669"/>
    <property type="project" value="TreeGrafter"/>
</dbReference>
<accession>A0A6P5A602</accession>
<dbReference type="KEGG" id="bbel:109485728"/>
<dbReference type="RefSeq" id="XP_019644953.1">
    <property type="nucleotide sequence ID" value="XM_019789394.1"/>
</dbReference>
<reference evidence="7" key="1">
    <citation type="submission" date="2025-08" db="UniProtKB">
        <authorList>
            <consortium name="RefSeq"/>
        </authorList>
    </citation>
    <scope>IDENTIFICATION</scope>
    <source>
        <tissue evidence="7">Gonad</tissue>
    </source>
</reference>
<dbReference type="Proteomes" id="UP000515135">
    <property type="component" value="Unplaced"/>
</dbReference>
<keyword evidence="4" id="KW-0788">Thiol protease</keyword>
<comment type="similarity">
    <text evidence="1">Belongs to the peptidase C48 family.</text>
</comment>
<evidence type="ECO:0000256" key="1">
    <source>
        <dbReference type="ARBA" id="ARBA00005234"/>
    </source>
</evidence>
<feature type="domain" description="Ubiquitin-like protease family profile" evidence="5">
    <location>
        <begin position="14"/>
        <end position="171"/>
    </location>
</feature>
<gene>
    <name evidence="7" type="primary">LOC109485728</name>
</gene>
<dbReference type="GO" id="GO:0016929">
    <property type="term" value="F:deSUMOylase activity"/>
    <property type="evidence" value="ECO:0007669"/>
    <property type="project" value="TreeGrafter"/>
</dbReference>
<dbReference type="Pfam" id="PF02902">
    <property type="entry name" value="Peptidase_C48"/>
    <property type="match status" value="1"/>
</dbReference>
<keyword evidence="6" id="KW-1185">Reference proteome</keyword>
<evidence type="ECO:0000256" key="3">
    <source>
        <dbReference type="ARBA" id="ARBA00022801"/>
    </source>
</evidence>
<dbReference type="AlphaFoldDB" id="A0A6P5A602"/>
<evidence type="ECO:0000313" key="7">
    <source>
        <dbReference type="RefSeq" id="XP_019644953.1"/>
    </source>
</evidence>
<dbReference type="SUPFAM" id="SSF54001">
    <property type="entry name" value="Cysteine proteinases"/>
    <property type="match status" value="1"/>
</dbReference>
<organism evidence="6 7">
    <name type="scientific">Branchiostoma belcheri</name>
    <name type="common">Amphioxus</name>
    <dbReference type="NCBI Taxonomy" id="7741"/>
    <lineage>
        <taxon>Eukaryota</taxon>
        <taxon>Metazoa</taxon>
        <taxon>Chordata</taxon>
        <taxon>Cephalochordata</taxon>
        <taxon>Leptocardii</taxon>
        <taxon>Amphioxiformes</taxon>
        <taxon>Branchiostomatidae</taxon>
        <taxon>Branchiostoma</taxon>
    </lineage>
</organism>
<proteinExistence type="inferred from homology"/>
<evidence type="ECO:0000313" key="6">
    <source>
        <dbReference type="Proteomes" id="UP000515135"/>
    </source>
</evidence>
<dbReference type="PANTHER" id="PTHR12606:SF141">
    <property type="entry name" value="GH15225P-RELATED"/>
    <property type="match status" value="1"/>
</dbReference>
<dbReference type="InterPro" id="IPR003653">
    <property type="entry name" value="Peptidase_C48_C"/>
</dbReference>
<evidence type="ECO:0000256" key="4">
    <source>
        <dbReference type="ARBA" id="ARBA00022807"/>
    </source>
</evidence>
<protein>
    <submittedName>
        <fullName evidence="7">Sentrin-specific protease 5-like</fullName>
    </submittedName>
</protein>
<keyword evidence="3" id="KW-0378">Hydrolase</keyword>